<dbReference type="InterPro" id="IPR043128">
    <property type="entry name" value="Rev_trsase/Diguanyl_cyclase"/>
</dbReference>
<accession>A0A418Y3Z9</accession>
<dbReference type="SUPFAM" id="SSF55073">
    <property type="entry name" value="Nucleotide cyclase"/>
    <property type="match status" value="1"/>
</dbReference>
<dbReference type="InterPro" id="IPR003018">
    <property type="entry name" value="GAF"/>
</dbReference>
<dbReference type="InterPro" id="IPR000160">
    <property type="entry name" value="GGDEF_dom"/>
</dbReference>
<name>A0A418Y3Z9_9GAMM</name>
<dbReference type="Pfam" id="PF01590">
    <property type="entry name" value="GAF"/>
    <property type="match status" value="1"/>
</dbReference>
<dbReference type="Proteomes" id="UP000283734">
    <property type="component" value="Unassembled WGS sequence"/>
</dbReference>
<dbReference type="SUPFAM" id="SSF55781">
    <property type="entry name" value="GAF domain-like"/>
    <property type="match status" value="1"/>
</dbReference>
<evidence type="ECO:0000313" key="4">
    <source>
        <dbReference type="Proteomes" id="UP000283734"/>
    </source>
</evidence>
<dbReference type="Pfam" id="PF00990">
    <property type="entry name" value="GGDEF"/>
    <property type="match status" value="1"/>
</dbReference>
<feature type="domain" description="GGDEF" evidence="1">
    <location>
        <begin position="187"/>
        <end position="241"/>
    </location>
</feature>
<dbReference type="InterPro" id="IPR029787">
    <property type="entry name" value="Nucleotide_cyclase"/>
</dbReference>
<gene>
    <name evidence="3" type="ORF">D4A39_01320</name>
</gene>
<dbReference type="AlphaFoldDB" id="A0A418Y3Z9"/>
<evidence type="ECO:0000313" key="3">
    <source>
        <dbReference type="EMBL" id="RJG20258.1"/>
    </source>
</evidence>
<proteinExistence type="predicted"/>
<reference evidence="3 4" key="1">
    <citation type="submission" date="2018-09" db="EMBL/GenBank/DDBJ databases">
        <title>Alcanivorax profundi sp. nov., isolated from 1000 m-depth seawater of the Mariana Trench.</title>
        <authorList>
            <person name="Liu J."/>
        </authorList>
    </citation>
    <scope>NUCLEOTIDE SEQUENCE [LARGE SCALE GENOMIC DNA]</scope>
    <source>
        <strain evidence="3 4">MTEO17</strain>
    </source>
</reference>
<keyword evidence="4" id="KW-1185">Reference proteome</keyword>
<evidence type="ECO:0000259" key="2">
    <source>
        <dbReference type="Pfam" id="PF01590"/>
    </source>
</evidence>
<dbReference type="EMBL" id="QYYA01000001">
    <property type="protein sequence ID" value="RJG20258.1"/>
    <property type="molecule type" value="Genomic_DNA"/>
</dbReference>
<dbReference type="OrthoDB" id="9812358at2"/>
<sequence length="248" mass="27467">MSMWMITRLRGDDLLILRVQDKAYGMCQGHRLEWQTSYCVQMVELGNARIVADTAINQAYHTAPINATLDIGAYIGFPLRDTQGNLFGTLCALDPHAQPESLLDALPALEHEAALISHLLNTAVRDARQQRLTTFIEHPDRCDITGLPGPKGWEDILKQEIGNARDLGMESSVLHLHGPEEADSEIIADSLAALLREHDSVAHLGNNRFAVLLADTDQANAQRAADRIRDALNAKQLLVRLQYTSLFS</sequence>
<evidence type="ECO:0000259" key="1">
    <source>
        <dbReference type="Pfam" id="PF00990"/>
    </source>
</evidence>
<protein>
    <submittedName>
        <fullName evidence="3">Diguanylate cyclase</fullName>
    </submittedName>
</protein>
<organism evidence="3 4">
    <name type="scientific">Alcanivorax profundi</name>
    <dbReference type="NCBI Taxonomy" id="2338368"/>
    <lineage>
        <taxon>Bacteria</taxon>
        <taxon>Pseudomonadati</taxon>
        <taxon>Pseudomonadota</taxon>
        <taxon>Gammaproteobacteria</taxon>
        <taxon>Oceanospirillales</taxon>
        <taxon>Alcanivoracaceae</taxon>
        <taxon>Alcanivorax</taxon>
    </lineage>
</organism>
<dbReference type="Gene3D" id="3.30.70.270">
    <property type="match status" value="1"/>
</dbReference>
<feature type="domain" description="GAF" evidence="2">
    <location>
        <begin position="31"/>
        <end position="116"/>
    </location>
</feature>
<comment type="caution">
    <text evidence="3">The sequence shown here is derived from an EMBL/GenBank/DDBJ whole genome shotgun (WGS) entry which is preliminary data.</text>
</comment>